<evidence type="ECO:0000313" key="2">
    <source>
        <dbReference type="EMBL" id="JAD75571.1"/>
    </source>
</evidence>
<feature type="region of interest" description="Disordered" evidence="1">
    <location>
        <begin position="1"/>
        <end position="102"/>
    </location>
</feature>
<protein>
    <submittedName>
        <fullName evidence="2">Acco20</fullName>
    </submittedName>
</protein>
<sequence>MAGRRSPWCRTLGRWTPRRQSSGTPSPGPGSRKAGPAACPQASLSRMRIPSSLACSGRRGRGGRRRWRRGGGGRRRCSPSRRPSRRRPCRRPPASSARTPGT</sequence>
<proteinExistence type="predicted"/>
<dbReference type="AlphaFoldDB" id="A0A0A9CJ44"/>
<accession>A0A0A9CJ44</accession>
<dbReference type="EMBL" id="GBRH01222324">
    <property type="protein sequence ID" value="JAD75571.1"/>
    <property type="molecule type" value="Transcribed_RNA"/>
</dbReference>
<evidence type="ECO:0000256" key="1">
    <source>
        <dbReference type="SAM" id="MobiDB-lite"/>
    </source>
</evidence>
<feature type="compositionally biased region" description="Low complexity" evidence="1">
    <location>
        <begin position="92"/>
        <end position="102"/>
    </location>
</feature>
<reference evidence="2" key="2">
    <citation type="journal article" date="2015" name="Data Brief">
        <title>Shoot transcriptome of the giant reed, Arundo donax.</title>
        <authorList>
            <person name="Barrero R.A."/>
            <person name="Guerrero F.D."/>
            <person name="Moolhuijzen P."/>
            <person name="Goolsby J.A."/>
            <person name="Tidwell J."/>
            <person name="Bellgard S.E."/>
            <person name="Bellgard M.I."/>
        </authorList>
    </citation>
    <scope>NUCLEOTIDE SEQUENCE</scope>
    <source>
        <tissue evidence="2">Shoot tissue taken approximately 20 cm above the soil surface</tissue>
    </source>
</reference>
<organism evidence="2">
    <name type="scientific">Arundo donax</name>
    <name type="common">Giant reed</name>
    <name type="synonym">Donax arundinaceus</name>
    <dbReference type="NCBI Taxonomy" id="35708"/>
    <lineage>
        <taxon>Eukaryota</taxon>
        <taxon>Viridiplantae</taxon>
        <taxon>Streptophyta</taxon>
        <taxon>Embryophyta</taxon>
        <taxon>Tracheophyta</taxon>
        <taxon>Spermatophyta</taxon>
        <taxon>Magnoliopsida</taxon>
        <taxon>Liliopsida</taxon>
        <taxon>Poales</taxon>
        <taxon>Poaceae</taxon>
        <taxon>PACMAD clade</taxon>
        <taxon>Arundinoideae</taxon>
        <taxon>Arundineae</taxon>
        <taxon>Arundo</taxon>
    </lineage>
</organism>
<reference evidence="2" key="1">
    <citation type="submission" date="2014-09" db="EMBL/GenBank/DDBJ databases">
        <authorList>
            <person name="Magalhaes I.L.F."/>
            <person name="Oliveira U."/>
            <person name="Santos F.R."/>
            <person name="Vidigal T.H.D.A."/>
            <person name="Brescovit A.D."/>
            <person name="Santos A.J."/>
        </authorList>
    </citation>
    <scope>NUCLEOTIDE SEQUENCE</scope>
    <source>
        <tissue evidence="2">Shoot tissue taken approximately 20 cm above the soil surface</tissue>
    </source>
</reference>
<feature type="compositionally biased region" description="Low complexity" evidence="1">
    <location>
        <begin position="18"/>
        <end position="32"/>
    </location>
</feature>
<feature type="compositionally biased region" description="Basic residues" evidence="1">
    <location>
        <begin position="58"/>
        <end position="90"/>
    </location>
</feature>
<name>A0A0A9CJ44_ARUDO</name>